<name>A0A2R8B3W5_9RHOB</name>
<reference evidence="1 2" key="1">
    <citation type="submission" date="2018-03" db="EMBL/GenBank/DDBJ databases">
        <authorList>
            <person name="Keele B.F."/>
        </authorList>
    </citation>
    <scope>NUCLEOTIDE SEQUENCE [LARGE SCALE GENOMIC DNA]</scope>
    <source>
        <strain evidence="1 2">CECT 8626</strain>
    </source>
</reference>
<accession>A0A2R8B3W5</accession>
<gene>
    <name evidence="1" type="ORF">DEA8626_00799</name>
</gene>
<protein>
    <submittedName>
        <fullName evidence="1">Uncharacterized protein</fullName>
    </submittedName>
</protein>
<dbReference type="PROSITE" id="PS51257">
    <property type="entry name" value="PROKAR_LIPOPROTEIN"/>
    <property type="match status" value="1"/>
</dbReference>
<sequence>MRALTFLMLTLIAPVLTGCARFPEVEAAESASVADAPYPALLPIDTLVAGTPSLPESDPAAPVNARAAALKARAERLRAAEF</sequence>
<dbReference type="EMBL" id="OMOQ01000001">
    <property type="protein sequence ID" value="SPH17282.1"/>
    <property type="molecule type" value="Genomic_DNA"/>
</dbReference>
<dbReference type="RefSeq" id="WP_245890746.1">
    <property type="nucleotide sequence ID" value="NZ_OMOQ01000001.1"/>
</dbReference>
<evidence type="ECO:0000313" key="2">
    <source>
        <dbReference type="Proteomes" id="UP000244924"/>
    </source>
</evidence>
<dbReference type="AlphaFoldDB" id="A0A2R8B3W5"/>
<evidence type="ECO:0000313" key="1">
    <source>
        <dbReference type="EMBL" id="SPH17282.1"/>
    </source>
</evidence>
<dbReference type="Proteomes" id="UP000244924">
    <property type="component" value="Unassembled WGS sequence"/>
</dbReference>
<organism evidence="1 2">
    <name type="scientific">Albidovulum aquaemixtae</name>
    <dbReference type="NCBI Taxonomy" id="1542388"/>
    <lineage>
        <taxon>Bacteria</taxon>
        <taxon>Pseudomonadati</taxon>
        <taxon>Pseudomonadota</taxon>
        <taxon>Alphaproteobacteria</taxon>
        <taxon>Rhodobacterales</taxon>
        <taxon>Paracoccaceae</taxon>
        <taxon>Albidovulum</taxon>
    </lineage>
</organism>
<proteinExistence type="predicted"/>
<keyword evidence="2" id="KW-1185">Reference proteome</keyword>